<comment type="similarity">
    <text evidence="1">Belongs to the glycosyl hydrolase 26 family.</text>
</comment>
<dbReference type="InterPro" id="IPR000805">
    <property type="entry name" value="Glyco_hydro_26"/>
</dbReference>
<dbReference type="PROSITE" id="PS51764">
    <property type="entry name" value="GH26"/>
    <property type="match status" value="1"/>
</dbReference>
<evidence type="ECO:0000256" key="2">
    <source>
        <dbReference type="ARBA" id="ARBA00022729"/>
    </source>
</evidence>
<dbReference type="GO" id="GO:0006080">
    <property type="term" value="P:substituted mannan metabolic process"/>
    <property type="evidence" value="ECO:0007669"/>
    <property type="project" value="InterPro"/>
</dbReference>
<evidence type="ECO:0000256" key="4">
    <source>
        <dbReference type="ARBA" id="ARBA00023295"/>
    </source>
</evidence>
<name>A0A644ZAC8_9ZZZZ</name>
<protein>
    <recommendedName>
        <fullName evidence="5">GH26 domain-containing protein</fullName>
    </recommendedName>
</protein>
<dbReference type="PANTHER" id="PTHR40079">
    <property type="entry name" value="MANNAN ENDO-1,4-BETA-MANNOSIDASE E-RELATED"/>
    <property type="match status" value="1"/>
</dbReference>
<dbReference type="InterPro" id="IPR022790">
    <property type="entry name" value="GH26_dom"/>
</dbReference>
<dbReference type="InterPro" id="IPR017853">
    <property type="entry name" value="GH"/>
</dbReference>
<accession>A0A644ZAC8</accession>
<organism evidence="6">
    <name type="scientific">bioreactor metagenome</name>
    <dbReference type="NCBI Taxonomy" id="1076179"/>
    <lineage>
        <taxon>unclassified sequences</taxon>
        <taxon>metagenomes</taxon>
        <taxon>ecological metagenomes</taxon>
    </lineage>
</organism>
<comment type="caution">
    <text evidence="6">The sequence shown here is derived from an EMBL/GenBank/DDBJ whole genome shotgun (WGS) entry which is preliminary data.</text>
</comment>
<gene>
    <name evidence="6" type="ORF">SDC9_84455</name>
</gene>
<dbReference type="InterPro" id="IPR032812">
    <property type="entry name" value="SbsA_Ig"/>
</dbReference>
<keyword evidence="4" id="KW-0326">Glycosidase</keyword>
<dbReference type="SUPFAM" id="SSF51445">
    <property type="entry name" value="(Trans)glycosidases"/>
    <property type="match status" value="1"/>
</dbReference>
<sequence>MKSLFYRFLLLFLVISFFLACSGGSDTPDTPLLEAPQLMGSTPTNGATDVSASNISIVLTFNQNVTAPTTGHDKITLSGATITSVLAYLTKVTIEVTGLEKGKTYTLRIPEGVILGPSKVEAPEISISFTTSSPQQISNKLCTTNPLTQAQNVYDFLIANYGTKIVSGTMASDSWNVNEAEWVFKHTGKYPALNGFDYGHLYASPANWIDYGNTTIIENWWNNHGLVAATWHWNVPKSSGSTEYGFYYTGKNSGKGETSFDISKAVQDGTSENQIVKADLAKIADYLLLLKAKNIPVIWRPLHEAAGGWFWWGAKGATSFKALWKLMFETFQSKGVSNLIWVWTSETGDEDWYPGDAYVDIVGRDVYNKTLASQSVEEFRKLSTTYSHKLITLSECGNVSKISLQWSASANWSWFMPWYDYSRTNKMDDPAFNETSHQFANIEWWNDALNTEAVLSRDEMPDLR</sequence>
<dbReference type="AlphaFoldDB" id="A0A644ZAC8"/>
<dbReference type="PROSITE" id="PS51257">
    <property type="entry name" value="PROKAR_LIPOPROTEIN"/>
    <property type="match status" value="1"/>
</dbReference>
<reference evidence="6" key="1">
    <citation type="submission" date="2019-08" db="EMBL/GenBank/DDBJ databases">
        <authorList>
            <person name="Kucharzyk K."/>
            <person name="Murdoch R.W."/>
            <person name="Higgins S."/>
            <person name="Loffler F."/>
        </authorList>
    </citation>
    <scope>NUCLEOTIDE SEQUENCE</scope>
</reference>
<dbReference type="Gene3D" id="3.20.20.80">
    <property type="entry name" value="Glycosidases"/>
    <property type="match status" value="1"/>
</dbReference>
<evidence type="ECO:0000259" key="5">
    <source>
        <dbReference type="PROSITE" id="PS51764"/>
    </source>
</evidence>
<proteinExistence type="inferred from homology"/>
<dbReference type="EMBL" id="VSSQ01008082">
    <property type="protein sequence ID" value="MPM37836.1"/>
    <property type="molecule type" value="Genomic_DNA"/>
</dbReference>
<dbReference type="PRINTS" id="PR00739">
    <property type="entry name" value="GLHYDRLASE26"/>
</dbReference>
<evidence type="ECO:0000256" key="3">
    <source>
        <dbReference type="ARBA" id="ARBA00022801"/>
    </source>
</evidence>
<dbReference type="PANTHER" id="PTHR40079:SF4">
    <property type="entry name" value="GH26 DOMAIN-CONTAINING PROTEIN-RELATED"/>
    <property type="match status" value="1"/>
</dbReference>
<evidence type="ECO:0000313" key="6">
    <source>
        <dbReference type="EMBL" id="MPM37836.1"/>
    </source>
</evidence>
<keyword evidence="2" id="KW-0732">Signal</keyword>
<dbReference type="Pfam" id="PF02156">
    <property type="entry name" value="Glyco_hydro_26"/>
    <property type="match status" value="1"/>
</dbReference>
<evidence type="ECO:0000256" key="1">
    <source>
        <dbReference type="ARBA" id="ARBA00007754"/>
    </source>
</evidence>
<dbReference type="GO" id="GO:0016985">
    <property type="term" value="F:mannan endo-1,4-beta-mannosidase activity"/>
    <property type="evidence" value="ECO:0007669"/>
    <property type="project" value="InterPro"/>
</dbReference>
<feature type="domain" description="GH26" evidence="5">
    <location>
        <begin position="148"/>
        <end position="458"/>
    </location>
</feature>
<dbReference type="Pfam" id="PF13205">
    <property type="entry name" value="Big_5"/>
    <property type="match status" value="1"/>
</dbReference>
<keyword evidence="3" id="KW-0378">Hydrolase</keyword>